<evidence type="ECO:0000259" key="5">
    <source>
        <dbReference type="PROSITE" id="PS51194"/>
    </source>
</evidence>
<feature type="domain" description="SWIM-type" evidence="3">
    <location>
        <begin position="49"/>
        <end position="83"/>
    </location>
</feature>
<gene>
    <name evidence="6" type="ORF">C834K_0959</name>
</gene>
<evidence type="ECO:0000259" key="4">
    <source>
        <dbReference type="PROSITE" id="PS51192"/>
    </source>
</evidence>
<dbReference type="Pfam" id="PF00271">
    <property type="entry name" value="Helicase_C"/>
    <property type="match status" value="1"/>
</dbReference>
<feature type="domain" description="Helicase C-terminal" evidence="5">
    <location>
        <begin position="1016"/>
        <end position="1169"/>
    </location>
</feature>
<dbReference type="GO" id="GO:0008270">
    <property type="term" value="F:zinc ion binding"/>
    <property type="evidence" value="ECO:0007669"/>
    <property type="project" value="UniProtKB-KW"/>
</dbReference>
<reference evidence="7" key="1">
    <citation type="submission" date="2017-11" db="EMBL/GenBank/DDBJ databases">
        <authorList>
            <person name="Seth-Smith MB H."/>
        </authorList>
    </citation>
    <scope>NUCLEOTIDE SEQUENCE [LARGE SCALE GENOMIC DNA]</scope>
</reference>
<evidence type="ECO:0000313" key="7">
    <source>
        <dbReference type="Proteomes" id="UP000258476"/>
    </source>
</evidence>
<feature type="domain" description="Helicase ATP-binding" evidence="4">
    <location>
        <begin position="728"/>
        <end position="887"/>
    </location>
</feature>
<dbReference type="InterPro" id="IPR000330">
    <property type="entry name" value="SNF2_N"/>
</dbReference>
<dbReference type="PANTHER" id="PTHR10799">
    <property type="entry name" value="SNF2/RAD54 HELICASE FAMILY"/>
    <property type="match status" value="1"/>
</dbReference>
<keyword evidence="2" id="KW-0479">Metal-binding</keyword>
<accession>A0A3B0PQM2</accession>
<protein>
    <submittedName>
        <fullName evidence="6">N-formylmethionyl-tRNA deformylase,SNF2 family N-terminal domain</fullName>
    </submittedName>
</protein>
<dbReference type="OrthoDB" id="18878at2"/>
<keyword evidence="2" id="KW-0863">Zinc-finger</keyword>
<dbReference type="AlphaFoldDB" id="A0A3B0PQM2"/>
<dbReference type="PROSITE" id="PS50966">
    <property type="entry name" value="ZF_SWIM"/>
    <property type="match status" value="1"/>
</dbReference>
<dbReference type="Proteomes" id="UP000258476">
    <property type="component" value="Chromosome"/>
</dbReference>
<dbReference type="SMART" id="SM00490">
    <property type="entry name" value="HELICc"/>
    <property type="match status" value="1"/>
</dbReference>
<keyword evidence="7" id="KW-1185">Reference proteome</keyword>
<dbReference type="EMBL" id="LS992154">
    <property type="protein sequence ID" value="SYX09390.1"/>
    <property type="molecule type" value="Genomic_DNA"/>
</dbReference>
<dbReference type="KEGG" id="chla:C834K_0959"/>
<dbReference type="PROSITE" id="PS51192">
    <property type="entry name" value="HELICASE_ATP_BIND_1"/>
    <property type="match status" value="1"/>
</dbReference>
<dbReference type="SUPFAM" id="SSF52540">
    <property type="entry name" value="P-loop containing nucleoside triphosphate hydrolases"/>
    <property type="match status" value="2"/>
</dbReference>
<dbReference type="GO" id="GO:0005524">
    <property type="term" value="F:ATP binding"/>
    <property type="evidence" value="ECO:0007669"/>
    <property type="project" value="InterPro"/>
</dbReference>
<dbReference type="InterPro" id="IPR001650">
    <property type="entry name" value="Helicase_C-like"/>
</dbReference>
<keyword evidence="1" id="KW-0378">Hydrolase</keyword>
<dbReference type="InterPro" id="IPR027417">
    <property type="entry name" value="P-loop_NTPase"/>
</dbReference>
<evidence type="ECO:0000256" key="1">
    <source>
        <dbReference type="ARBA" id="ARBA00022801"/>
    </source>
</evidence>
<evidence type="ECO:0000259" key="3">
    <source>
        <dbReference type="PROSITE" id="PS50966"/>
    </source>
</evidence>
<sequence>MVLNALAGFRQTAMDYLATNRQNIALDFSGDCYSIRIPDEDSPDGNWVSTLKFSGIDNLTFASCSCPDGDCCVHLMTAFFSAYDAHGWLPLHHKFDISFWYALFWKLFIEEAKLNAHGDRHYSITSSHATLEISALSPEAFTEWLAIIHQTPEPKTYTEKTFPQSVLYRIAKRFFFFSEAGARLDLIENSQGFPTHFAMQWEGISLKGEILDFATLEDLFPKINFSQTSLSGNYNDFSVTAVRVAPEESKIYFTITSIAQDYKNQPITTIGSVGYITGSQQVILTSQETFVSIYVISLLPENLKKQILSLLHYDSEERPIRYSIYFLRDSSISFSAYLDTPRDLENGKLIYPDFCYVPERGLFTVTGLLSSQISFVVKVDQVEEFLGNEGLLIREPGFEVFTDRVPEGQLTYNITQQGVLLFHYNTGDPAAIDIHYGPWTYYSGQGFFLQRKADLEIQDGLIVEANQIPSFIMKHEVVLRTIQNFFAPTPPLKNLFFEVHKETKGSGLYLKPIFQGLEEENCRLFGVFLYRENLGFNLLPTPLQSLCSLPKKIPPEQVPEFINQNFHNDKLVFADPQLCPPETFELVILAITRPHPSSPLHLHLELKTNIGSIPLGIVLQALRNKKAFAFTKAGFLNFQHCLFQFLKQFISAQKCLISENTVIATVTDIFKLDALAPLSTHEKVNASTSDLAFFSQLKAACLPPIPQSLFSTDHKLRPYQNSGLLWLWFLYNHRLSGLLCDEMGLGKTHQATALLDIVFQSAEPTERPKFLVVCPTSVLPHWEHTLATHLPTVSIFAFHGPNKPELLPPTDVIITSYGTLRQNYAKFYKISFTVTVFDEIHMAKNKNSQIHKILCRLDSQMKLGLTGTPIENNLLEFKGLLDIILPNYLPSDALFKKLFTKKNTAEIDDEIIPSQDLLLKLTRPFILRRTKKLVLPELPEKVESIIPCTLSPEQKKLYLSTLKREKAQIQQLESPEEQTVNYLHVFALLNHLKQICNHPAIFFKNPDKYREHESGKWEAFVRLLHESLSSGYKVVVFSQYIHMIRIIMLYLEEIGVKYASIQGKSLNRKEEIEYFTTDPECRVFVGSLLAAGTGINLTAGNVVIMYDRWWNPAKENQALDRVHRIGQKNTVFIYKLMTEDTLEERIHYLIEKKIRLLDKVISTQDSNILHMLNREDLITILSYKDERNGVDDPTNSIPDDTEESLL</sequence>
<dbReference type="CDD" id="cd17919">
    <property type="entry name" value="DEXHc_Snf"/>
    <property type="match status" value="1"/>
</dbReference>
<dbReference type="InterPro" id="IPR014001">
    <property type="entry name" value="Helicase_ATP-bd"/>
</dbReference>
<name>A0A3B0PQM2_9CHLA</name>
<dbReference type="InterPro" id="IPR049730">
    <property type="entry name" value="SNF2/RAD54-like_C"/>
</dbReference>
<dbReference type="PROSITE" id="PS51194">
    <property type="entry name" value="HELICASE_CTER"/>
    <property type="match status" value="1"/>
</dbReference>
<dbReference type="CDD" id="cd18793">
    <property type="entry name" value="SF2_C_SNF"/>
    <property type="match status" value="1"/>
</dbReference>
<dbReference type="Pfam" id="PF00176">
    <property type="entry name" value="SNF2-rel_dom"/>
    <property type="match status" value="1"/>
</dbReference>
<proteinExistence type="predicted"/>
<dbReference type="GO" id="GO:0016787">
    <property type="term" value="F:hydrolase activity"/>
    <property type="evidence" value="ECO:0007669"/>
    <property type="project" value="UniProtKB-KW"/>
</dbReference>
<dbReference type="Gene3D" id="3.40.50.300">
    <property type="entry name" value="P-loop containing nucleotide triphosphate hydrolases"/>
    <property type="match status" value="1"/>
</dbReference>
<evidence type="ECO:0000256" key="2">
    <source>
        <dbReference type="PROSITE-ProRule" id="PRU00325"/>
    </source>
</evidence>
<keyword evidence="2" id="KW-0862">Zinc</keyword>
<dbReference type="Gene3D" id="3.40.50.10810">
    <property type="entry name" value="Tandem AAA-ATPase domain"/>
    <property type="match status" value="1"/>
</dbReference>
<organism evidence="6 7">
    <name type="scientific">Chlamydia poikilotherma</name>
    <dbReference type="NCBI Taxonomy" id="1967783"/>
    <lineage>
        <taxon>Bacteria</taxon>
        <taxon>Pseudomonadati</taxon>
        <taxon>Chlamydiota</taxon>
        <taxon>Chlamydiia</taxon>
        <taxon>Chlamydiales</taxon>
        <taxon>Chlamydiaceae</taxon>
        <taxon>Chlamydia/Chlamydophila group</taxon>
        <taxon>Chlamydia</taxon>
    </lineage>
</organism>
<dbReference type="RefSeq" id="WP_117274667.1">
    <property type="nucleotide sequence ID" value="NZ_LS992154.1"/>
</dbReference>
<dbReference type="Pfam" id="PF04434">
    <property type="entry name" value="SWIM"/>
    <property type="match status" value="1"/>
</dbReference>
<dbReference type="InterPro" id="IPR038718">
    <property type="entry name" value="SNF2-like_sf"/>
</dbReference>
<dbReference type="SMART" id="SM00487">
    <property type="entry name" value="DEXDc"/>
    <property type="match status" value="1"/>
</dbReference>
<evidence type="ECO:0000313" key="6">
    <source>
        <dbReference type="EMBL" id="SYX09390.1"/>
    </source>
</evidence>
<dbReference type="InterPro" id="IPR007527">
    <property type="entry name" value="Znf_SWIM"/>
</dbReference>